<dbReference type="SUPFAM" id="SSF52833">
    <property type="entry name" value="Thioredoxin-like"/>
    <property type="match status" value="1"/>
</dbReference>
<accession>A0A9X8ZG81</accession>
<dbReference type="InterPro" id="IPR036249">
    <property type="entry name" value="Thioredoxin-like_sf"/>
</dbReference>
<dbReference type="CDD" id="cd02947">
    <property type="entry name" value="TRX_family"/>
    <property type="match status" value="1"/>
</dbReference>
<feature type="domain" description="Thioredoxin" evidence="1">
    <location>
        <begin position="12"/>
        <end position="133"/>
    </location>
</feature>
<name>A0A9X8ZG81_9BACI</name>
<evidence type="ECO:0000259" key="1">
    <source>
        <dbReference type="PROSITE" id="PS51352"/>
    </source>
</evidence>
<dbReference type="Pfam" id="PF00085">
    <property type="entry name" value="Thioredoxin"/>
    <property type="match status" value="1"/>
</dbReference>
<protein>
    <submittedName>
        <fullName evidence="2">Thioredoxin family protein</fullName>
    </submittedName>
</protein>
<proteinExistence type="predicted"/>
<comment type="caution">
    <text evidence="2">The sequence shown here is derived from an EMBL/GenBank/DDBJ whole genome shotgun (WGS) entry which is preliminary data.</text>
</comment>
<organism evidence="2 3">
    <name type="scientific">Peribacillus simplex</name>
    <dbReference type="NCBI Taxonomy" id="1478"/>
    <lineage>
        <taxon>Bacteria</taxon>
        <taxon>Bacillati</taxon>
        <taxon>Bacillota</taxon>
        <taxon>Bacilli</taxon>
        <taxon>Bacillales</taxon>
        <taxon>Bacillaceae</taxon>
        <taxon>Peribacillus</taxon>
    </lineage>
</organism>
<dbReference type="PROSITE" id="PS51352">
    <property type="entry name" value="THIOREDOXIN_2"/>
    <property type="match status" value="1"/>
</dbReference>
<evidence type="ECO:0000313" key="2">
    <source>
        <dbReference type="EMBL" id="TKH10677.1"/>
    </source>
</evidence>
<evidence type="ECO:0000313" key="3">
    <source>
        <dbReference type="Proteomes" id="UP000309170"/>
    </source>
</evidence>
<dbReference type="AlphaFoldDB" id="A0A9X8ZG81"/>
<dbReference type="Gene3D" id="3.40.30.10">
    <property type="entry name" value="Glutaredoxin"/>
    <property type="match status" value="1"/>
</dbReference>
<reference evidence="2 3" key="1">
    <citation type="journal article" date="2019" name="Environ. Microbiol.">
        <title>An active ?-lactamase is a part of an orchestrated cell wall stress resistance network of Bacillus subtilis and related rhizosphere species.</title>
        <authorList>
            <person name="Bucher T."/>
            <person name="Keren-Paz A."/>
            <person name="Hausser J."/>
            <person name="Olender T."/>
            <person name="Cytryn E."/>
            <person name="Kolodkin-Gal I."/>
        </authorList>
    </citation>
    <scope>NUCLEOTIDE SEQUENCE [LARGE SCALE GENOMIC DNA]</scope>
    <source>
        <strain evidence="2 3">I4</strain>
    </source>
</reference>
<gene>
    <name evidence="2" type="ORF">FC678_14145</name>
</gene>
<dbReference type="EMBL" id="SZNT01000191">
    <property type="protein sequence ID" value="TKH10677.1"/>
    <property type="molecule type" value="Genomic_DNA"/>
</dbReference>
<dbReference type="InterPro" id="IPR013766">
    <property type="entry name" value="Thioredoxin_domain"/>
</dbReference>
<dbReference type="Proteomes" id="UP000309170">
    <property type="component" value="Unassembled WGS sequence"/>
</dbReference>
<dbReference type="RefSeq" id="WP_137023824.1">
    <property type="nucleotide sequence ID" value="NZ_SZNT01000191.1"/>
</dbReference>
<sequence>MKKKITLIMIVLFLIVTSYVFFQNKAEAKDEYKDINISEFQNKINKQGDFSIYIYSTSCATCKEFKRTLNSVIKEENANVIALDVSNNSNKDMVFLKKQNLVVTPTLVVYKDGAENKRIEGNIPHKELKEFLK</sequence>